<dbReference type="Proteomes" id="UP000179258">
    <property type="component" value="Unassembled WGS sequence"/>
</dbReference>
<organism evidence="1 2">
    <name type="scientific">Candidatus Wildermuthbacteria bacterium RIFCSPHIGHO2_02_FULL_47_17</name>
    <dbReference type="NCBI Taxonomy" id="1802452"/>
    <lineage>
        <taxon>Bacteria</taxon>
        <taxon>Candidatus Wildermuthiibacteriota</taxon>
    </lineage>
</organism>
<sequence>MKLFSEAGNIYRFFYKTPTSERRVVFYAEHSGYYPYFEGLIRELTDNYQQTVSYVTSDSLDPVLKAQNPYLRAFYINKLLPSFMRFVDCKVFVMTLTDLNQFYLKRSRNPVHYVYVFHALVSTHMMYKRGAFDYYDSILCAGPYHIQEIRRYEKLAGLKPKKLVEAGYYRLDRIYETCKNQHFLPVTSGKKTVLIAPSWGDKNILESCGEELITILLKAGYKVIVRPHPETIRRSPALIAKLESVFVRHPEFTLEKSVASDESLTKADVLICDCSGVALEYAFGTERPVLFIDVPPKVKNPKFRELELEPFELELRQKIGVIVSPGDLRAVPATIGELISKKNAFRDTIITLRNKNVFALGESSRIGAQYIMDLL</sequence>
<gene>
    <name evidence="1" type="ORF">A3D59_04635</name>
</gene>
<protein>
    <recommendedName>
        <fullName evidence="3">CDP-glycerol--glycerophosphate glycerophosphotransferase</fullName>
    </recommendedName>
</protein>
<accession>A0A1G2R285</accession>
<name>A0A1G2R285_9BACT</name>
<proteinExistence type="predicted"/>
<evidence type="ECO:0008006" key="3">
    <source>
        <dbReference type="Google" id="ProtNLM"/>
    </source>
</evidence>
<evidence type="ECO:0000313" key="1">
    <source>
        <dbReference type="EMBL" id="OHA66893.1"/>
    </source>
</evidence>
<dbReference type="Pfam" id="PF04464">
    <property type="entry name" value="Glyphos_transf"/>
    <property type="match status" value="1"/>
</dbReference>
<dbReference type="InterPro" id="IPR043148">
    <property type="entry name" value="TagF_C"/>
</dbReference>
<dbReference type="AlphaFoldDB" id="A0A1G2R285"/>
<dbReference type="SUPFAM" id="SSF53756">
    <property type="entry name" value="UDP-Glycosyltransferase/glycogen phosphorylase"/>
    <property type="match status" value="1"/>
</dbReference>
<dbReference type="InterPro" id="IPR007554">
    <property type="entry name" value="Glycerophosphate_synth"/>
</dbReference>
<evidence type="ECO:0000313" key="2">
    <source>
        <dbReference type="Proteomes" id="UP000179258"/>
    </source>
</evidence>
<dbReference type="Gene3D" id="3.40.50.12580">
    <property type="match status" value="1"/>
</dbReference>
<dbReference type="GO" id="GO:0047355">
    <property type="term" value="F:CDP-glycerol glycerophosphotransferase activity"/>
    <property type="evidence" value="ECO:0007669"/>
    <property type="project" value="InterPro"/>
</dbReference>
<dbReference type="GO" id="GO:0016020">
    <property type="term" value="C:membrane"/>
    <property type="evidence" value="ECO:0007669"/>
    <property type="project" value="InterPro"/>
</dbReference>
<dbReference type="EMBL" id="MHTX01000049">
    <property type="protein sequence ID" value="OHA66893.1"/>
    <property type="molecule type" value="Genomic_DNA"/>
</dbReference>
<comment type="caution">
    <text evidence="1">The sequence shown here is derived from an EMBL/GenBank/DDBJ whole genome shotgun (WGS) entry which is preliminary data.</text>
</comment>
<reference evidence="1 2" key="1">
    <citation type="journal article" date="2016" name="Nat. Commun.">
        <title>Thousands of microbial genomes shed light on interconnected biogeochemical processes in an aquifer system.</title>
        <authorList>
            <person name="Anantharaman K."/>
            <person name="Brown C.T."/>
            <person name="Hug L.A."/>
            <person name="Sharon I."/>
            <person name="Castelle C.J."/>
            <person name="Probst A.J."/>
            <person name="Thomas B.C."/>
            <person name="Singh A."/>
            <person name="Wilkins M.J."/>
            <person name="Karaoz U."/>
            <person name="Brodie E.L."/>
            <person name="Williams K.H."/>
            <person name="Hubbard S.S."/>
            <person name="Banfield J.F."/>
        </authorList>
    </citation>
    <scope>NUCLEOTIDE SEQUENCE [LARGE SCALE GENOMIC DNA]</scope>
</reference>